<comment type="caution">
    <text evidence="2">The sequence shown here is derived from an EMBL/GenBank/DDBJ whole genome shotgun (WGS) entry which is preliminary data.</text>
</comment>
<dbReference type="RefSeq" id="WP_334580145.1">
    <property type="nucleotide sequence ID" value="NZ_JBEZVE010000019.1"/>
</dbReference>
<feature type="region of interest" description="Disordered" evidence="1">
    <location>
        <begin position="1"/>
        <end position="20"/>
    </location>
</feature>
<protein>
    <submittedName>
        <fullName evidence="2">Uncharacterized protein</fullName>
    </submittedName>
</protein>
<sequence length="172" mass="19620">MNEQSIETPERFGGEPLYDGFPNDYGQHHRTFTVTIAGPERHDGQEPYTYVLEARAMQAAWAEALAWHMAAEETPDCYVVAGKSFEGVPAGDVGFHWSDLRPEQKRQRQRDGLAPVALDRILYRVRLIWPDAQWVLREPSVGMPSLTWRGGPTVDEVAEELRWPEVDMTRTP</sequence>
<evidence type="ECO:0000256" key="1">
    <source>
        <dbReference type="SAM" id="MobiDB-lite"/>
    </source>
</evidence>
<dbReference type="Proteomes" id="UP001550739">
    <property type="component" value="Unassembled WGS sequence"/>
</dbReference>
<name>A0ABV2ZS06_9ACTN</name>
<proteinExistence type="predicted"/>
<organism evidence="2 3">
    <name type="scientific">Streptomyces sp. 900129855</name>
    <dbReference type="NCBI Taxonomy" id="3155129"/>
    <lineage>
        <taxon>Bacteria</taxon>
        <taxon>Bacillati</taxon>
        <taxon>Actinomycetota</taxon>
        <taxon>Actinomycetes</taxon>
        <taxon>Kitasatosporales</taxon>
        <taxon>Streptomycetaceae</taxon>
        <taxon>Streptomyces</taxon>
    </lineage>
</organism>
<dbReference type="EMBL" id="JBEZVE010000019">
    <property type="protein sequence ID" value="MEU3785255.1"/>
    <property type="molecule type" value="Genomic_DNA"/>
</dbReference>
<keyword evidence="3" id="KW-1185">Reference proteome</keyword>
<gene>
    <name evidence="2" type="ORF">AB0E89_32760</name>
</gene>
<evidence type="ECO:0000313" key="3">
    <source>
        <dbReference type="Proteomes" id="UP001550739"/>
    </source>
</evidence>
<evidence type="ECO:0000313" key="2">
    <source>
        <dbReference type="EMBL" id="MEU3785255.1"/>
    </source>
</evidence>
<reference evidence="2 3" key="1">
    <citation type="submission" date="2024-06" db="EMBL/GenBank/DDBJ databases">
        <title>The Natural Products Discovery Center: Release of the First 8490 Sequenced Strains for Exploring Actinobacteria Biosynthetic Diversity.</title>
        <authorList>
            <person name="Kalkreuter E."/>
            <person name="Kautsar S.A."/>
            <person name="Yang D."/>
            <person name="Bader C.D."/>
            <person name="Teijaro C.N."/>
            <person name="Fluegel L."/>
            <person name="Davis C.M."/>
            <person name="Simpson J.R."/>
            <person name="Lauterbach L."/>
            <person name="Steele A.D."/>
            <person name="Gui C."/>
            <person name="Meng S."/>
            <person name="Li G."/>
            <person name="Viehrig K."/>
            <person name="Ye F."/>
            <person name="Su P."/>
            <person name="Kiefer A.F."/>
            <person name="Nichols A."/>
            <person name="Cepeda A.J."/>
            <person name="Yan W."/>
            <person name="Fan B."/>
            <person name="Jiang Y."/>
            <person name="Adhikari A."/>
            <person name="Zheng C.-J."/>
            <person name="Schuster L."/>
            <person name="Cowan T.M."/>
            <person name="Smanski M.J."/>
            <person name="Chevrette M.G."/>
            <person name="De Carvalho L.P.S."/>
            <person name="Shen B."/>
        </authorList>
    </citation>
    <scope>NUCLEOTIDE SEQUENCE [LARGE SCALE GENOMIC DNA]</scope>
    <source>
        <strain evidence="2 3">NPDC033843</strain>
    </source>
</reference>
<accession>A0ABV2ZS06</accession>